<dbReference type="OrthoDB" id="9780487at2"/>
<dbReference type="Proteomes" id="UP000078383">
    <property type="component" value="Unassembled WGS sequence"/>
</dbReference>
<dbReference type="PANTHER" id="PTHR45453">
    <property type="entry name" value="PHOSPHATE REGULON SENSOR PROTEIN PHOR"/>
    <property type="match status" value="1"/>
</dbReference>
<dbReference type="GO" id="GO:0004721">
    <property type="term" value="F:phosphoprotein phosphatase activity"/>
    <property type="evidence" value="ECO:0007669"/>
    <property type="project" value="TreeGrafter"/>
</dbReference>
<dbReference type="Gene3D" id="3.30.565.10">
    <property type="entry name" value="Histidine kinase-like ATPase, C-terminal domain"/>
    <property type="match status" value="1"/>
</dbReference>
<protein>
    <recommendedName>
        <fullName evidence="3">histidine kinase</fullName>
        <ecNumber evidence="3">2.7.13.3</ecNumber>
    </recommendedName>
</protein>
<keyword evidence="10 11" id="KW-0472">Membrane</keyword>
<dbReference type="InterPro" id="IPR005467">
    <property type="entry name" value="His_kinase_dom"/>
</dbReference>
<feature type="transmembrane region" description="Helical" evidence="11">
    <location>
        <begin position="36"/>
        <end position="57"/>
    </location>
</feature>
<sequence length="327" mass="37640">MFLQYLKRIRFVLLWSLLCAGILFLIFVLEEINLKAAVYPTVLCLAFGLLFLLCGYLRYKKTGQKLEHLLQGEGPYEDSLPIAQDGIESGYQELIRKEEQQQRKEHARWEKSGQDMEDYYATWVHQIKAPIAVMNVLLQQEDTETNQNLKAELFRVEQYVEMVLGYVRLDSGTKDLVIARYPLDEIIRKSIRKYAGQFIRRRIRLIYEGTDQIVLTDEKWLSFIIEQLLSNAVKYTLKGTVTIIVSEEKKLTVTDTGMGIAPEDLPRIFEKGYTGYNGRMERKSTGIGLYLSQMAAKKLGHQITVVSKLGEGSSFTIDLAEYPLRAE</sequence>
<reference evidence="13 14" key="1">
    <citation type="submission" date="2015-09" db="EMBL/GenBank/DDBJ databases">
        <authorList>
            <consortium name="Pathogen Informatics"/>
        </authorList>
    </citation>
    <scope>NUCLEOTIDE SEQUENCE [LARGE SCALE GENOMIC DNA]</scope>
    <source>
        <strain evidence="13 14">2789STDY5834889</strain>
    </source>
</reference>
<evidence type="ECO:0000256" key="3">
    <source>
        <dbReference type="ARBA" id="ARBA00012438"/>
    </source>
</evidence>
<evidence type="ECO:0000313" key="14">
    <source>
        <dbReference type="Proteomes" id="UP000078383"/>
    </source>
</evidence>
<proteinExistence type="predicted"/>
<dbReference type="InterPro" id="IPR036890">
    <property type="entry name" value="HATPase_C_sf"/>
</dbReference>
<evidence type="ECO:0000313" key="13">
    <source>
        <dbReference type="EMBL" id="CUQ92492.1"/>
    </source>
</evidence>
<dbReference type="GO" id="GO:0016036">
    <property type="term" value="P:cellular response to phosphate starvation"/>
    <property type="evidence" value="ECO:0007669"/>
    <property type="project" value="TreeGrafter"/>
</dbReference>
<dbReference type="SUPFAM" id="SSF55874">
    <property type="entry name" value="ATPase domain of HSP90 chaperone/DNA topoisomerase II/histidine kinase"/>
    <property type="match status" value="1"/>
</dbReference>
<evidence type="ECO:0000256" key="2">
    <source>
        <dbReference type="ARBA" id="ARBA00004651"/>
    </source>
</evidence>
<keyword evidence="4" id="KW-1003">Cell membrane</keyword>
<accession>A0A175A2E6</accession>
<evidence type="ECO:0000256" key="10">
    <source>
        <dbReference type="ARBA" id="ARBA00023136"/>
    </source>
</evidence>
<dbReference type="EMBL" id="CZBX01000015">
    <property type="protein sequence ID" value="CUQ92492.1"/>
    <property type="molecule type" value="Genomic_DNA"/>
</dbReference>
<dbReference type="GO" id="GO:0000155">
    <property type="term" value="F:phosphorelay sensor kinase activity"/>
    <property type="evidence" value="ECO:0007669"/>
    <property type="project" value="TreeGrafter"/>
</dbReference>
<keyword evidence="5 13" id="KW-0808">Transferase</keyword>
<organism evidence="13 14">
    <name type="scientific">[Ruminococcus] torques</name>
    <dbReference type="NCBI Taxonomy" id="33039"/>
    <lineage>
        <taxon>Bacteria</taxon>
        <taxon>Bacillati</taxon>
        <taxon>Bacillota</taxon>
        <taxon>Clostridia</taxon>
        <taxon>Lachnospirales</taxon>
        <taxon>Lachnospiraceae</taxon>
        <taxon>Mediterraneibacter</taxon>
    </lineage>
</organism>
<evidence type="ECO:0000259" key="12">
    <source>
        <dbReference type="PROSITE" id="PS50109"/>
    </source>
</evidence>
<feature type="transmembrane region" description="Helical" evidence="11">
    <location>
        <begin position="12"/>
        <end position="30"/>
    </location>
</feature>
<dbReference type="InterPro" id="IPR004358">
    <property type="entry name" value="Sig_transdc_His_kin-like_C"/>
</dbReference>
<evidence type="ECO:0000256" key="6">
    <source>
        <dbReference type="ARBA" id="ARBA00022692"/>
    </source>
</evidence>
<evidence type="ECO:0000256" key="8">
    <source>
        <dbReference type="ARBA" id="ARBA00022989"/>
    </source>
</evidence>
<comment type="catalytic activity">
    <reaction evidence="1">
        <text>ATP + protein L-histidine = ADP + protein N-phospho-L-histidine.</text>
        <dbReference type="EC" id="2.7.13.3"/>
    </reaction>
</comment>
<dbReference type="PROSITE" id="PS50109">
    <property type="entry name" value="HIS_KIN"/>
    <property type="match status" value="1"/>
</dbReference>
<evidence type="ECO:0000256" key="9">
    <source>
        <dbReference type="ARBA" id="ARBA00023012"/>
    </source>
</evidence>
<name>A0A175A2E6_9FIRM</name>
<feature type="domain" description="Histidine kinase" evidence="12">
    <location>
        <begin position="122"/>
        <end position="323"/>
    </location>
</feature>
<keyword evidence="9" id="KW-0902">Two-component regulatory system</keyword>
<gene>
    <name evidence="13" type="primary">graS_3</name>
    <name evidence="13" type="ORF">ERS852502_02643</name>
</gene>
<keyword evidence="8 11" id="KW-1133">Transmembrane helix</keyword>
<dbReference type="RefSeq" id="WP_055173396.1">
    <property type="nucleotide sequence ID" value="NZ_CZBX01000015.1"/>
</dbReference>
<evidence type="ECO:0000256" key="1">
    <source>
        <dbReference type="ARBA" id="ARBA00000085"/>
    </source>
</evidence>
<dbReference type="GO" id="GO:0005886">
    <property type="term" value="C:plasma membrane"/>
    <property type="evidence" value="ECO:0007669"/>
    <property type="project" value="UniProtKB-SubCell"/>
</dbReference>
<evidence type="ECO:0000256" key="5">
    <source>
        <dbReference type="ARBA" id="ARBA00022679"/>
    </source>
</evidence>
<dbReference type="InterPro" id="IPR050351">
    <property type="entry name" value="BphY/WalK/GraS-like"/>
</dbReference>
<comment type="subcellular location">
    <subcellularLocation>
        <location evidence="2">Cell membrane</location>
        <topology evidence="2">Multi-pass membrane protein</topology>
    </subcellularLocation>
</comment>
<dbReference type="PANTHER" id="PTHR45453:SF2">
    <property type="entry name" value="HISTIDINE KINASE"/>
    <property type="match status" value="1"/>
</dbReference>
<keyword evidence="7 13" id="KW-0418">Kinase</keyword>
<dbReference type="AlphaFoldDB" id="A0A175A2E6"/>
<dbReference type="Pfam" id="PF02518">
    <property type="entry name" value="HATPase_c"/>
    <property type="match status" value="1"/>
</dbReference>
<dbReference type="EC" id="2.7.13.3" evidence="3"/>
<dbReference type="PRINTS" id="PR00344">
    <property type="entry name" value="BCTRLSENSOR"/>
</dbReference>
<evidence type="ECO:0000256" key="11">
    <source>
        <dbReference type="SAM" id="Phobius"/>
    </source>
</evidence>
<evidence type="ECO:0000256" key="4">
    <source>
        <dbReference type="ARBA" id="ARBA00022475"/>
    </source>
</evidence>
<keyword evidence="6 11" id="KW-0812">Transmembrane</keyword>
<dbReference type="SMART" id="SM00387">
    <property type="entry name" value="HATPase_c"/>
    <property type="match status" value="1"/>
</dbReference>
<evidence type="ECO:0000256" key="7">
    <source>
        <dbReference type="ARBA" id="ARBA00022777"/>
    </source>
</evidence>
<dbReference type="InterPro" id="IPR003594">
    <property type="entry name" value="HATPase_dom"/>
</dbReference>